<sequence length="418" mass="45620">MTNLCDLNFVHFGDVSVDIAGLRAQAAVALGARDLSAERCVFVVDSVREALGCVVYGMSDDLDFGVVERARLSPEVLGRFAENHVQLRNAHDGSVVGSVVAADQVEAGRVTVLTSGTTGLFKLISHTAATLNTFERVDVLPANTWFMPYQIGSYAWYQMVALCLFKEGQGLIPGDFSDLAASFEGAIARGLVTAISSTPTFWRYALMSIDEDTLKSAQLRSISMGGEIVDQAILDRLAALYPQARIRHIYASSEAGAAIVVSDGKAGFKAELLERTDSTIGVKMEEGRLYIRSPYANRADEGGWVDTEDLVEQRGDRIYFLGRVGNTMINVGGQKVFPQDIEAHLMAHEEVVWARVIARKAPLMGALPVASIVLRKQMDEMAAERMLTAHCEAVLAEYATPRMWNFLSDIPMKDSLKS</sequence>
<dbReference type="OrthoDB" id="7055148at2"/>
<dbReference type="Gene3D" id="3.30.300.30">
    <property type="match status" value="1"/>
</dbReference>
<dbReference type="Proteomes" id="UP000193307">
    <property type="component" value="Unassembled WGS sequence"/>
</dbReference>
<dbReference type="RefSeq" id="WP_085850868.1">
    <property type="nucleotide sequence ID" value="NZ_FNZV01000035.1"/>
</dbReference>
<evidence type="ECO:0000313" key="4">
    <source>
        <dbReference type="Proteomes" id="UP000193307"/>
    </source>
</evidence>
<dbReference type="InterPro" id="IPR042099">
    <property type="entry name" value="ANL_N_sf"/>
</dbReference>
<dbReference type="PANTHER" id="PTHR43767">
    <property type="entry name" value="LONG-CHAIN-FATTY-ACID--COA LIGASE"/>
    <property type="match status" value="1"/>
</dbReference>
<evidence type="ECO:0000259" key="1">
    <source>
        <dbReference type="Pfam" id="PF00501"/>
    </source>
</evidence>
<dbReference type="STRING" id="658057.SAMN04488032_1354"/>
<dbReference type="EMBL" id="FWFW01000025">
    <property type="protein sequence ID" value="SLN71011.1"/>
    <property type="molecule type" value="Genomic_DNA"/>
</dbReference>
<gene>
    <name evidence="3" type="primary">yhfT_2</name>
    <name evidence="3" type="ORF">PAM7971_03808</name>
</gene>
<dbReference type="InterPro" id="IPR000873">
    <property type="entry name" value="AMP-dep_synth/lig_dom"/>
</dbReference>
<name>A0A1Y5TXS4_9RHOB</name>
<reference evidence="3 4" key="1">
    <citation type="submission" date="2017-03" db="EMBL/GenBank/DDBJ databases">
        <authorList>
            <person name="Afonso C.L."/>
            <person name="Miller P.J."/>
            <person name="Scott M.A."/>
            <person name="Spackman E."/>
            <person name="Goraichik I."/>
            <person name="Dimitrov K.M."/>
            <person name="Suarez D.L."/>
            <person name="Swayne D.E."/>
        </authorList>
    </citation>
    <scope>NUCLEOTIDE SEQUENCE [LARGE SCALE GENOMIC DNA]</scope>
    <source>
        <strain evidence="3 4">CECT 7971</strain>
    </source>
</reference>
<evidence type="ECO:0000259" key="2">
    <source>
        <dbReference type="Pfam" id="PF13193"/>
    </source>
</evidence>
<accession>A0A1Y5TXS4</accession>
<dbReference type="AlphaFoldDB" id="A0A1Y5TXS4"/>
<dbReference type="InterPro" id="IPR050237">
    <property type="entry name" value="ATP-dep_AMP-bd_enzyme"/>
</dbReference>
<evidence type="ECO:0000313" key="3">
    <source>
        <dbReference type="EMBL" id="SLN71011.1"/>
    </source>
</evidence>
<protein>
    <submittedName>
        <fullName evidence="3">Putative acyl--CoA ligase YhfT</fullName>
        <ecNumber evidence="3">6.2.1.-</ecNumber>
    </submittedName>
</protein>
<dbReference type="GO" id="GO:0016878">
    <property type="term" value="F:acid-thiol ligase activity"/>
    <property type="evidence" value="ECO:0007669"/>
    <property type="project" value="UniProtKB-ARBA"/>
</dbReference>
<dbReference type="PANTHER" id="PTHR43767:SF1">
    <property type="entry name" value="NONRIBOSOMAL PEPTIDE SYNTHASE PES1 (EUROFUNG)-RELATED"/>
    <property type="match status" value="1"/>
</dbReference>
<keyword evidence="4" id="KW-1185">Reference proteome</keyword>
<proteinExistence type="predicted"/>
<dbReference type="EC" id="6.2.1.-" evidence="3"/>
<feature type="domain" description="AMP-binding enzyme C-terminal" evidence="2">
    <location>
        <begin position="341"/>
        <end position="415"/>
    </location>
</feature>
<feature type="domain" description="AMP-dependent synthetase/ligase" evidence="1">
    <location>
        <begin position="112"/>
        <end position="295"/>
    </location>
</feature>
<dbReference type="Pfam" id="PF13193">
    <property type="entry name" value="AMP-binding_C"/>
    <property type="match status" value="1"/>
</dbReference>
<keyword evidence="3" id="KW-0436">Ligase</keyword>
<dbReference type="SUPFAM" id="SSF56801">
    <property type="entry name" value="Acetyl-CoA synthetase-like"/>
    <property type="match status" value="1"/>
</dbReference>
<organism evidence="3 4">
    <name type="scientific">Pacificibacter marinus</name>
    <dbReference type="NCBI Taxonomy" id="658057"/>
    <lineage>
        <taxon>Bacteria</taxon>
        <taxon>Pseudomonadati</taxon>
        <taxon>Pseudomonadota</taxon>
        <taxon>Alphaproteobacteria</taxon>
        <taxon>Rhodobacterales</taxon>
        <taxon>Roseobacteraceae</taxon>
        <taxon>Pacificibacter</taxon>
    </lineage>
</organism>
<dbReference type="Gene3D" id="3.40.50.12780">
    <property type="entry name" value="N-terminal domain of ligase-like"/>
    <property type="match status" value="1"/>
</dbReference>
<dbReference type="InterPro" id="IPR025110">
    <property type="entry name" value="AMP-bd_C"/>
</dbReference>
<dbReference type="Pfam" id="PF00501">
    <property type="entry name" value="AMP-binding"/>
    <property type="match status" value="1"/>
</dbReference>
<dbReference type="InterPro" id="IPR045851">
    <property type="entry name" value="AMP-bd_C_sf"/>
</dbReference>